<protein>
    <submittedName>
        <fullName evidence="2">Ferritin-like domain-containing protein</fullName>
    </submittedName>
</protein>
<dbReference type="InterPro" id="IPR012347">
    <property type="entry name" value="Ferritin-like"/>
</dbReference>
<evidence type="ECO:0000313" key="2">
    <source>
        <dbReference type="EMBL" id="UQF80216.1"/>
    </source>
</evidence>
<evidence type="ECO:0000259" key="1">
    <source>
        <dbReference type="Pfam" id="PF13794"/>
    </source>
</evidence>
<dbReference type="Gene3D" id="1.20.1260.10">
    <property type="match status" value="1"/>
</dbReference>
<feature type="domain" description="Ferritin-like" evidence="1">
    <location>
        <begin position="32"/>
        <end position="174"/>
    </location>
</feature>
<accession>A0A2N6V4U3</accession>
<proteinExistence type="predicted"/>
<sequence>MDTASNVSASGAPAFNLVAGLVTWSLSVQSIRLGKDAYMAPDMVTRAALMRLSAQTTQDFKAVSTRSRELGVDALDNAQPFMGALGDYDERTRPADWPERVLKTYLGMGLLGDFAAHAVSLLPPALASELAPYLDHRELDAFASASILGAAGSDPQLAARLGLWGRRVVGEEVGTFHALLARFKGLAADDAARQGYHDALSAGAATRMKGLGLRV</sequence>
<dbReference type="EMBL" id="CP097095">
    <property type="protein sequence ID" value="UQF80216.1"/>
    <property type="molecule type" value="Genomic_DNA"/>
</dbReference>
<reference evidence="2" key="1">
    <citation type="submission" date="2022-05" db="EMBL/GenBank/DDBJ databases">
        <title>Using nanopore sequencing to obtain complete genomes from saliva samples.</title>
        <authorList>
            <person name="Baker J.L."/>
        </authorList>
    </citation>
    <scope>NUCLEOTIDE SEQUENCE</scope>
    <source>
        <strain evidence="2">JCVI-JB-Ag32</strain>
    </source>
</reference>
<dbReference type="Proteomes" id="UP000830236">
    <property type="component" value="Chromosome"/>
</dbReference>
<dbReference type="Pfam" id="PF13794">
    <property type="entry name" value="MiaE_2"/>
    <property type="match status" value="1"/>
</dbReference>
<dbReference type="RefSeq" id="WP_005985761.1">
    <property type="nucleotide sequence ID" value="NZ_PNHV01000001.1"/>
</dbReference>
<gene>
    <name evidence="2" type="ORF">M3I41_02765</name>
</gene>
<organism evidence="2 3">
    <name type="scientific">Actinomyces graevenitzii</name>
    <dbReference type="NCBI Taxonomy" id="55565"/>
    <lineage>
        <taxon>Bacteria</taxon>
        <taxon>Bacillati</taxon>
        <taxon>Actinomycetota</taxon>
        <taxon>Actinomycetes</taxon>
        <taxon>Actinomycetales</taxon>
        <taxon>Actinomycetaceae</taxon>
        <taxon>Actinomyces</taxon>
    </lineage>
</organism>
<dbReference type="AlphaFoldDB" id="A0A2N6V4U3"/>
<dbReference type="KEGG" id="agh:M3I41_02765"/>
<evidence type="ECO:0000313" key="3">
    <source>
        <dbReference type="Proteomes" id="UP000830236"/>
    </source>
</evidence>
<dbReference type="InterPro" id="IPR059125">
    <property type="entry name" value="Ferritin_actino"/>
</dbReference>
<name>A0A2N6V4U3_9ACTO</name>